<accession>A0A345T159</accession>
<dbReference type="PANTHER" id="PTHR42697">
    <property type="entry name" value="ENDONUCLEASE 8"/>
    <property type="match status" value="1"/>
</dbReference>
<dbReference type="AlphaFoldDB" id="A0A345T159"/>
<dbReference type="InterPro" id="IPR010979">
    <property type="entry name" value="Ribosomal_uS13-like_H2TH"/>
</dbReference>
<keyword evidence="4" id="KW-0227">DNA damage</keyword>
<dbReference type="Pfam" id="PF06831">
    <property type="entry name" value="H2TH"/>
    <property type="match status" value="1"/>
</dbReference>
<evidence type="ECO:0000256" key="15">
    <source>
        <dbReference type="SAM" id="MobiDB-lite"/>
    </source>
</evidence>
<dbReference type="Proteomes" id="UP000249340">
    <property type="component" value="Chromosome"/>
</dbReference>
<keyword evidence="9" id="KW-0234">DNA repair</keyword>
<evidence type="ECO:0000256" key="6">
    <source>
        <dbReference type="ARBA" id="ARBA00022801"/>
    </source>
</evidence>
<keyword evidence="6" id="KW-0378">Hydrolase</keyword>
<reference evidence="19" key="1">
    <citation type="submission" date="2018-07" db="EMBL/GenBank/DDBJ databases">
        <title>Streptacidiphilus bronchialis DSM 106435 chromosome.</title>
        <authorList>
            <person name="Batra D."/>
            <person name="Gulvik C.A."/>
        </authorList>
    </citation>
    <scope>NUCLEOTIDE SEQUENCE [LARGE SCALE GENOMIC DNA]</scope>
    <source>
        <strain evidence="19">DSM 106435</strain>
    </source>
</reference>
<protein>
    <recommendedName>
        <fullName evidence="2">DNA-(apurinic or apyrimidinic site) lyase</fullName>
        <ecNumber evidence="2">4.2.99.18</ecNumber>
    </recommendedName>
</protein>
<evidence type="ECO:0000256" key="12">
    <source>
        <dbReference type="ARBA" id="ARBA00023295"/>
    </source>
</evidence>
<dbReference type="Gene3D" id="1.10.8.50">
    <property type="match status" value="1"/>
</dbReference>
<dbReference type="InterPro" id="IPR044090">
    <property type="entry name" value="Nei2_N"/>
</dbReference>
<evidence type="ECO:0000259" key="17">
    <source>
        <dbReference type="PROSITE" id="PS51068"/>
    </source>
</evidence>
<dbReference type="PROSITE" id="PS01242">
    <property type="entry name" value="ZF_FPG_1"/>
    <property type="match status" value="1"/>
</dbReference>
<dbReference type="GO" id="GO:0140078">
    <property type="term" value="F:class I DNA-(apurinic or apyrimidinic site) endonuclease activity"/>
    <property type="evidence" value="ECO:0007669"/>
    <property type="project" value="UniProtKB-EC"/>
</dbReference>
<dbReference type="InterPro" id="IPR015887">
    <property type="entry name" value="DNA_glyclase_Znf_dom_DNA_BS"/>
</dbReference>
<evidence type="ECO:0000256" key="4">
    <source>
        <dbReference type="ARBA" id="ARBA00022763"/>
    </source>
</evidence>
<dbReference type="InterPro" id="IPR015886">
    <property type="entry name" value="H2TH_FPG"/>
</dbReference>
<evidence type="ECO:0000256" key="3">
    <source>
        <dbReference type="ARBA" id="ARBA00022723"/>
    </source>
</evidence>
<dbReference type="PANTHER" id="PTHR42697:SF1">
    <property type="entry name" value="ENDONUCLEASE 8"/>
    <property type="match status" value="1"/>
</dbReference>
<dbReference type="EMBL" id="CP031264">
    <property type="protein sequence ID" value="AXI79714.1"/>
    <property type="molecule type" value="Genomic_DNA"/>
</dbReference>
<dbReference type="KEGG" id="stri:C7M71_022230"/>
<dbReference type="InterPro" id="IPR035937">
    <property type="entry name" value="FPG_N"/>
</dbReference>
<organism evidence="18 19">
    <name type="scientific">Peterkaempfera bronchialis</name>
    <dbReference type="NCBI Taxonomy" id="2126346"/>
    <lineage>
        <taxon>Bacteria</taxon>
        <taxon>Bacillati</taxon>
        <taxon>Actinomycetota</taxon>
        <taxon>Actinomycetes</taxon>
        <taxon>Kitasatosporales</taxon>
        <taxon>Streptomycetaceae</taxon>
        <taxon>Peterkaempfera</taxon>
    </lineage>
</organism>
<dbReference type="SMART" id="SM01232">
    <property type="entry name" value="H2TH"/>
    <property type="match status" value="1"/>
</dbReference>
<dbReference type="SUPFAM" id="SSF57716">
    <property type="entry name" value="Glucocorticoid receptor-like (DNA-binding domain)"/>
    <property type="match status" value="1"/>
</dbReference>
<dbReference type="SMART" id="SM00898">
    <property type="entry name" value="Fapy_DNA_glyco"/>
    <property type="match status" value="1"/>
</dbReference>
<dbReference type="InterPro" id="IPR012319">
    <property type="entry name" value="FPG_cat"/>
</dbReference>
<feature type="region of interest" description="Disordered" evidence="15">
    <location>
        <begin position="1"/>
        <end position="43"/>
    </location>
</feature>
<dbReference type="Gene3D" id="3.20.190.10">
    <property type="entry name" value="MutM-like, N-terminal"/>
    <property type="match status" value="1"/>
</dbReference>
<evidence type="ECO:0000256" key="10">
    <source>
        <dbReference type="ARBA" id="ARBA00023239"/>
    </source>
</evidence>
<dbReference type="CDD" id="cd08971">
    <property type="entry name" value="AcNei2_N"/>
    <property type="match status" value="1"/>
</dbReference>
<dbReference type="OrthoDB" id="9800855at2"/>
<evidence type="ECO:0000256" key="1">
    <source>
        <dbReference type="ARBA" id="ARBA00009409"/>
    </source>
</evidence>
<dbReference type="GO" id="GO:0000703">
    <property type="term" value="F:oxidized pyrimidine nucleobase lesion DNA N-glycosylase activity"/>
    <property type="evidence" value="ECO:0007669"/>
    <property type="project" value="TreeGrafter"/>
</dbReference>
<dbReference type="SUPFAM" id="SSF81624">
    <property type="entry name" value="N-terminal domain of MutM-like DNA repair proteins"/>
    <property type="match status" value="1"/>
</dbReference>
<evidence type="ECO:0000256" key="5">
    <source>
        <dbReference type="ARBA" id="ARBA00022771"/>
    </source>
</evidence>
<keyword evidence="10" id="KW-0456">Lyase</keyword>
<feature type="region of interest" description="Disordered" evidence="15">
    <location>
        <begin position="296"/>
        <end position="318"/>
    </location>
</feature>
<comment type="similarity">
    <text evidence="1">Belongs to the FPG family.</text>
</comment>
<feature type="compositionally biased region" description="Polar residues" evidence="15">
    <location>
        <begin position="1"/>
        <end position="19"/>
    </location>
</feature>
<keyword evidence="7" id="KW-0862">Zinc</keyword>
<dbReference type="InterPro" id="IPR000214">
    <property type="entry name" value="Znf_DNA_glyclase/AP_lyase"/>
</dbReference>
<keyword evidence="11" id="KW-0511">Multifunctional enzyme</keyword>
<sequence>MASGSATDPRSVPSRRTVNSPPPSAERAGPGRTRHHGPVPEGDTLFLTATRLREALAGRALTVTDLRVPRLATVDLTGRQVTEVFPRGKHLLIRIEDGWTLHTHLRMEGRWQVYRAGERWRGGPDWQVRAVLGNADHTAVGYRLPVLELLRTEDEPQAVGHLGPDLLGPDWDPDEALRRLRAQPDRPVGDALLDQRVMAGIGNVYRCELCFLRGVTPWTPVGEVARPERLVDLAHRALDANKLRHGHITTGDTRPGRQHWVYGRAGRPCLRCGTPVAVAERTDPSQERVTYWCPACQRGPSPAPQQPTRSTRPGPPRR</sequence>
<feature type="domain" description="FPG-type" evidence="16">
    <location>
        <begin position="260"/>
        <end position="298"/>
    </location>
</feature>
<keyword evidence="3" id="KW-0479">Metal-binding</keyword>
<gene>
    <name evidence="18" type="ORF">C7M71_022230</name>
</gene>
<dbReference type="EC" id="4.2.99.18" evidence="2"/>
<dbReference type="PROSITE" id="PS51068">
    <property type="entry name" value="FPG_CAT"/>
    <property type="match status" value="1"/>
</dbReference>
<evidence type="ECO:0000256" key="14">
    <source>
        <dbReference type="PROSITE-ProRule" id="PRU00391"/>
    </source>
</evidence>
<evidence type="ECO:0000256" key="7">
    <source>
        <dbReference type="ARBA" id="ARBA00022833"/>
    </source>
</evidence>
<evidence type="ECO:0000256" key="13">
    <source>
        <dbReference type="ARBA" id="ARBA00044632"/>
    </source>
</evidence>
<evidence type="ECO:0000256" key="2">
    <source>
        <dbReference type="ARBA" id="ARBA00012720"/>
    </source>
</evidence>
<comment type="catalytic activity">
    <reaction evidence="13">
        <text>2'-deoxyribonucleotide-(2'-deoxyribose 5'-phosphate)-2'-deoxyribonucleotide-DNA = a 3'-end 2'-deoxyribonucleotide-(2,3-dehydro-2,3-deoxyribose 5'-phosphate)-DNA + a 5'-end 5'-phospho-2'-deoxyribonucleoside-DNA + H(+)</text>
        <dbReference type="Rhea" id="RHEA:66592"/>
        <dbReference type="Rhea" id="RHEA-COMP:13180"/>
        <dbReference type="Rhea" id="RHEA-COMP:16897"/>
        <dbReference type="Rhea" id="RHEA-COMP:17067"/>
        <dbReference type="ChEBI" id="CHEBI:15378"/>
        <dbReference type="ChEBI" id="CHEBI:136412"/>
        <dbReference type="ChEBI" id="CHEBI:157695"/>
        <dbReference type="ChEBI" id="CHEBI:167181"/>
        <dbReference type="EC" id="4.2.99.18"/>
    </reaction>
</comment>
<evidence type="ECO:0000256" key="8">
    <source>
        <dbReference type="ARBA" id="ARBA00023125"/>
    </source>
</evidence>
<dbReference type="PROSITE" id="PS51066">
    <property type="entry name" value="ZF_FPG_2"/>
    <property type="match status" value="1"/>
</dbReference>
<dbReference type="Pfam" id="PF01149">
    <property type="entry name" value="Fapy_DNA_glyco"/>
    <property type="match status" value="1"/>
</dbReference>
<keyword evidence="19" id="KW-1185">Reference proteome</keyword>
<evidence type="ECO:0000256" key="9">
    <source>
        <dbReference type="ARBA" id="ARBA00023204"/>
    </source>
</evidence>
<evidence type="ECO:0000256" key="11">
    <source>
        <dbReference type="ARBA" id="ARBA00023268"/>
    </source>
</evidence>
<name>A0A345T159_9ACTN</name>
<keyword evidence="12" id="KW-0326">Glycosidase</keyword>
<feature type="domain" description="Formamidopyrimidine-DNA glycosylase catalytic" evidence="17">
    <location>
        <begin position="40"/>
        <end position="141"/>
    </location>
</feature>
<dbReference type="GO" id="GO:0006284">
    <property type="term" value="P:base-excision repair"/>
    <property type="evidence" value="ECO:0007669"/>
    <property type="project" value="InterPro"/>
</dbReference>
<evidence type="ECO:0000313" key="18">
    <source>
        <dbReference type="EMBL" id="AXI79714.1"/>
    </source>
</evidence>
<dbReference type="GO" id="GO:0008270">
    <property type="term" value="F:zinc ion binding"/>
    <property type="evidence" value="ECO:0007669"/>
    <property type="project" value="UniProtKB-KW"/>
</dbReference>
<evidence type="ECO:0000313" key="19">
    <source>
        <dbReference type="Proteomes" id="UP000249340"/>
    </source>
</evidence>
<proteinExistence type="inferred from homology"/>
<dbReference type="GO" id="GO:0003684">
    <property type="term" value="F:damaged DNA binding"/>
    <property type="evidence" value="ECO:0007669"/>
    <property type="project" value="InterPro"/>
</dbReference>
<dbReference type="SUPFAM" id="SSF46946">
    <property type="entry name" value="S13-like H2TH domain"/>
    <property type="match status" value="1"/>
</dbReference>
<keyword evidence="8" id="KW-0238">DNA-binding</keyword>
<evidence type="ECO:0000259" key="16">
    <source>
        <dbReference type="PROSITE" id="PS51066"/>
    </source>
</evidence>
<keyword evidence="5 14" id="KW-0863">Zinc-finger</keyword>